<sequence>MLLANSKCHDWEPSEKELIQKTITEHRALQRAKWRLIKADNRVDFSYPYTIGDCVVLPEHLLAAAGSSDARISLAKTLLHEHVHILQRHHPGLFDNLYKTWGFRRATKIDMPADYEERTVTNPDGLDAWIFSCPDGTFTMGLFLEGSKPVKKAFRVSGPDEKGAYVALGDPTDLRKISQWLFGVESCYHPHEVHAYLVSDNVFDREKELS</sequence>
<keyword evidence="2" id="KW-1185">Reference proteome</keyword>
<organism evidence="1 2">
    <name type="scientific">Coccomyxa viridis</name>
    <dbReference type="NCBI Taxonomy" id="1274662"/>
    <lineage>
        <taxon>Eukaryota</taxon>
        <taxon>Viridiplantae</taxon>
        <taxon>Chlorophyta</taxon>
        <taxon>core chlorophytes</taxon>
        <taxon>Trebouxiophyceae</taxon>
        <taxon>Trebouxiophyceae incertae sedis</taxon>
        <taxon>Coccomyxaceae</taxon>
        <taxon>Coccomyxa</taxon>
    </lineage>
</organism>
<reference evidence="1 2" key="1">
    <citation type="submission" date="2023-10" db="EMBL/GenBank/DDBJ databases">
        <authorList>
            <person name="Maclean D."/>
            <person name="Macfadyen A."/>
        </authorList>
    </citation>
    <scope>NUCLEOTIDE SEQUENCE [LARGE SCALE GENOMIC DNA]</scope>
</reference>
<protein>
    <recommendedName>
        <fullName evidence="3">SprT-like domain-containing protein</fullName>
    </recommendedName>
</protein>
<dbReference type="AlphaFoldDB" id="A0AAV1I0S8"/>
<proteinExistence type="predicted"/>
<dbReference type="EMBL" id="CAUYUE010000004">
    <property type="protein sequence ID" value="CAK0767938.1"/>
    <property type="molecule type" value="Genomic_DNA"/>
</dbReference>
<name>A0AAV1I0S8_9CHLO</name>
<dbReference type="Proteomes" id="UP001314263">
    <property type="component" value="Unassembled WGS sequence"/>
</dbReference>
<comment type="caution">
    <text evidence="1">The sequence shown here is derived from an EMBL/GenBank/DDBJ whole genome shotgun (WGS) entry which is preliminary data.</text>
</comment>
<gene>
    <name evidence="1" type="ORF">CVIRNUC_003512</name>
</gene>
<evidence type="ECO:0000313" key="2">
    <source>
        <dbReference type="Proteomes" id="UP001314263"/>
    </source>
</evidence>
<evidence type="ECO:0000313" key="1">
    <source>
        <dbReference type="EMBL" id="CAK0767938.1"/>
    </source>
</evidence>
<accession>A0AAV1I0S8</accession>
<evidence type="ECO:0008006" key="3">
    <source>
        <dbReference type="Google" id="ProtNLM"/>
    </source>
</evidence>